<feature type="compositionally biased region" description="Low complexity" evidence="2">
    <location>
        <begin position="15"/>
        <end position="43"/>
    </location>
</feature>
<proteinExistence type="predicted"/>
<accession>A0A395MJR2</accession>
<dbReference type="EMBL" id="PXXK01000222">
    <property type="protein sequence ID" value="RFN48000.1"/>
    <property type="molecule type" value="Genomic_DNA"/>
</dbReference>
<sequence length="165" mass="18013">MVSSRLFLFNHHSNRTSSSSSSTNNSSTSNNNSNSRTSTSTPRTTTVAAAMVSCFAVCDYITKTVATIGGVVVMVEKGVAWIQKWMKREKQDGSPEELGLGGGWELTAKRLAKENKKLREQMNVLQETVDGLQDRFGARLPSARVEGIRLRTAVTTAGSFNPRLN</sequence>
<gene>
    <name evidence="3" type="ORF">FIE12Z_7723</name>
</gene>
<feature type="coiled-coil region" evidence="1">
    <location>
        <begin position="108"/>
        <end position="135"/>
    </location>
</feature>
<dbReference type="AlphaFoldDB" id="A0A395MJR2"/>
<organism evidence="3 4">
    <name type="scientific">Fusarium flagelliforme</name>
    <dbReference type="NCBI Taxonomy" id="2675880"/>
    <lineage>
        <taxon>Eukaryota</taxon>
        <taxon>Fungi</taxon>
        <taxon>Dikarya</taxon>
        <taxon>Ascomycota</taxon>
        <taxon>Pezizomycotina</taxon>
        <taxon>Sordariomycetes</taxon>
        <taxon>Hypocreomycetidae</taxon>
        <taxon>Hypocreales</taxon>
        <taxon>Nectriaceae</taxon>
        <taxon>Fusarium</taxon>
        <taxon>Fusarium incarnatum-equiseti species complex</taxon>
    </lineage>
</organism>
<evidence type="ECO:0000256" key="1">
    <source>
        <dbReference type="SAM" id="Coils"/>
    </source>
</evidence>
<protein>
    <submittedName>
        <fullName evidence="3">Serine/threonine protein kinase</fullName>
    </submittedName>
</protein>
<keyword evidence="3" id="KW-0723">Serine/threonine-protein kinase</keyword>
<keyword evidence="4" id="KW-1185">Reference proteome</keyword>
<keyword evidence="3" id="KW-0418">Kinase</keyword>
<name>A0A395MJR2_9HYPO</name>
<comment type="caution">
    <text evidence="3">The sequence shown here is derived from an EMBL/GenBank/DDBJ whole genome shotgun (WGS) entry which is preliminary data.</text>
</comment>
<evidence type="ECO:0000313" key="4">
    <source>
        <dbReference type="Proteomes" id="UP000265631"/>
    </source>
</evidence>
<dbReference type="GO" id="GO:0004674">
    <property type="term" value="F:protein serine/threonine kinase activity"/>
    <property type="evidence" value="ECO:0007669"/>
    <property type="project" value="UniProtKB-KW"/>
</dbReference>
<keyword evidence="3" id="KW-0808">Transferase</keyword>
<dbReference type="Proteomes" id="UP000265631">
    <property type="component" value="Unassembled WGS sequence"/>
</dbReference>
<feature type="region of interest" description="Disordered" evidence="2">
    <location>
        <begin position="13"/>
        <end position="43"/>
    </location>
</feature>
<reference evidence="3 4" key="1">
    <citation type="journal article" date="2018" name="PLoS Pathog.">
        <title>Evolution of structural diversity of trichothecenes, a family of toxins produced by plant pathogenic and entomopathogenic fungi.</title>
        <authorList>
            <person name="Proctor R.H."/>
            <person name="McCormick S.P."/>
            <person name="Kim H.S."/>
            <person name="Cardoza R.E."/>
            <person name="Stanley A.M."/>
            <person name="Lindo L."/>
            <person name="Kelly A."/>
            <person name="Brown D.W."/>
            <person name="Lee T."/>
            <person name="Vaughan M.M."/>
            <person name="Alexander N.J."/>
            <person name="Busman M."/>
            <person name="Gutierrez S."/>
        </authorList>
    </citation>
    <scope>NUCLEOTIDE SEQUENCE [LARGE SCALE GENOMIC DNA]</scope>
    <source>
        <strain evidence="3 4">NRRL 13405</strain>
    </source>
</reference>
<evidence type="ECO:0000256" key="2">
    <source>
        <dbReference type="SAM" id="MobiDB-lite"/>
    </source>
</evidence>
<keyword evidence="1" id="KW-0175">Coiled coil</keyword>
<evidence type="ECO:0000313" key="3">
    <source>
        <dbReference type="EMBL" id="RFN48000.1"/>
    </source>
</evidence>